<evidence type="ECO:0000313" key="8">
    <source>
        <dbReference type="EMBL" id="EAL62034.1"/>
    </source>
</evidence>
<sequence length="251" mass="28327">MTATKTETTSTTSTSSTTTTSSTTISEVDGLKFTITPLIKSTISNDNKLKEKYSKYTNNQQPFIPFSILKDIAKTSTTKVYFQDLIKDSIIYYPPKAEVTPDPEFIARKQHLEKLNKEYQYSKLVKNVAKKETDLNELSSFRSQLSIAVNILVTFFTLLVGGIFVGHNWLNSQLYGLVCGLVLGIIGVAVEIWLFVIRSSQNQMEKDKAEKTEEKITEWRIRKRTREIKKQQNQSLTDGSSSSSSSAVKIQ</sequence>
<gene>
    <name evidence="8" type="ORF">DDB_G0290801</name>
</gene>
<dbReference type="TCDB" id="9.B.206.1.4">
    <property type="family name" value="the tmem199 (tmem199) family"/>
</dbReference>
<dbReference type="RefSeq" id="XP_635542.1">
    <property type="nucleotide sequence ID" value="XM_630450.1"/>
</dbReference>
<feature type="region of interest" description="Disordered" evidence="6">
    <location>
        <begin position="227"/>
        <end position="251"/>
    </location>
</feature>
<keyword evidence="3" id="KW-0256">Endoplasmic reticulum</keyword>
<name>Q54FJ8_DICDI</name>
<keyword evidence="2 7" id="KW-0812">Transmembrane</keyword>
<dbReference type="GeneID" id="8627840"/>
<dbReference type="SMR" id="Q54FJ8"/>
<keyword evidence="4 7" id="KW-1133">Transmembrane helix</keyword>
<evidence type="ECO:0000256" key="1">
    <source>
        <dbReference type="ARBA" id="ARBA00004477"/>
    </source>
</evidence>
<dbReference type="OMA" id="EYEYSKM"/>
<dbReference type="AlphaFoldDB" id="Q54FJ8"/>
<dbReference type="Pfam" id="PF11712">
    <property type="entry name" value="Vma12"/>
    <property type="match status" value="1"/>
</dbReference>
<evidence type="ECO:0000256" key="5">
    <source>
        <dbReference type="ARBA" id="ARBA00023136"/>
    </source>
</evidence>
<evidence type="ECO:0000256" key="6">
    <source>
        <dbReference type="SAM" id="MobiDB-lite"/>
    </source>
</evidence>
<dbReference type="PANTHER" id="PTHR31394:SF1">
    <property type="entry name" value="TRANSMEMBRANE PROTEIN 199"/>
    <property type="match status" value="1"/>
</dbReference>
<feature type="transmembrane region" description="Helical" evidence="7">
    <location>
        <begin position="175"/>
        <end position="196"/>
    </location>
</feature>
<evidence type="ECO:0000256" key="7">
    <source>
        <dbReference type="SAM" id="Phobius"/>
    </source>
</evidence>
<evidence type="ECO:0000256" key="3">
    <source>
        <dbReference type="ARBA" id="ARBA00022824"/>
    </source>
</evidence>
<dbReference type="GO" id="GO:0070072">
    <property type="term" value="P:vacuolar proton-transporting V-type ATPase complex assembly"/>
    <property type="evidence" value="ECO:0007669"/>
    <property type="project" value="InterPro"/>
</dbReference>
<dbReference type="PaxDb" id="44689-DDB0189093"/>
<dbReference type="InterPro" id="IPR021013">
    <property type="entry name" value="ATPase_Vma12"/>
</dbReference>
<evidence type="ECO:0000313" key="9">
    <source>
        <dbReference type="Proteomes" id="UP000002195"/>
    </source>
</evidence>
<dbReference type="eggNOG" id="ENOG502RHC5">
    <property type="taxonomic scope" value="Eukaryota"/>
</dbReference>
<keyword evidence="5 7" id="KW-0472">Membrane</keyword>
<evidence type="ECO:0000256" key="2">
    <source>
        <dbReference type="ARBA" id="ARBA00022692"/>
    </source>
</evidence>
<dbReference type="PANTHER" id="PTHR31394">
    <property type="entry name" value="TRANSMEMBRANE PROTEIN 199"/>
    <property type="match status" value="1"/>
</dbReference>
<feature type="transmembrane region" description="Helical" evidence="7">
    <location>
        <begin position="147"/>
        <end position="169"/>
    </location>
</feature>
<comment type="caution">
    <text evidence="8">The sequence shown here is derived from an EMBL/GenBank/DDBJ whole genome shotgun (WGS) entry which is preliminary data.</text>
</comment>
<dbReference type="Proteomes" id="UP000002195">
    <property type="component" value="Unassembled WGS sequence"/>
</dbReference>
<organism evidence="8 9">
    <name type="scientific">Dictyostelium discoideum</name>
    <name type="common">Social amoeba</name>
    <dbReference type="NCBI Taxonomy" id="44689"/>
    <lineage>
        <taxon>Eukaryota</taxon>
        <taxon>Amoebozoa</taxon>
        <taxon>Evosea</taxon>
        <taxon>Eumycetozoa</taxon>
        <taxon>Dictyostelia</taxon>
        <taxon>Dictyosteliales</taxon>
        <taxon>Dictyosteliaceae</taxon>
        <taxon>Dictyostelium</taxon>
    </lineage>
</organism>
<protein>
    <submittedName>
        <fullName evidence="8">Uncharacterized protein</fullName>
    </submittedName>
</protein>
<comment type="subcellular location">
    <subcellularLocation>
        <location evidence="1">Endoplasmic reticulum membrane</location>
        <topology evidence="1">Multi-pass membrane protein</topology>
    </subcellularLocation>
</comment>
<feature type="region of interest" description="Disordered" evidence="6">
    <location>
        <begin position="1"/>
        <end position="22"/>
    </location>
</feature>
<dbReference type="HOGENOM" id="CLU_1108744_0_0_1"/>
<dbReference type="EMBL" id="AAFI02000171">
    <property type="protein sequence ID" value="EAL62034.1"/>
    <property type="molecule type" value="Genomic_DNA"/>
</dbReference>
<dbReference type="InParanoid" id="Q54FJ8"/>
<dbReference type="GO" id="GO:0005789">
    <property type="term" value="C:endoplasmic reticulum membrane"/>
    <property type="evidence" value="ECO:0007669"/>
    <property type="project" value="UniProtKB-SubCell"/>
</dbReference>
<reference evidence="8 9" key="1">
    <citation type="journal article" date="2005" name="Nature">
        <title>The genome of the social amoeba Dictyostelium discoideum.</title>
        <authorList>
            <consortium name="The Dictyostelium discoideum Sequencing Consortium"/>
            <person name="Eichinger L."/>
            <person name="Pachebat J.A."/>
            <person name="Glockner G."/>
            <person name="Rajandream M.A."/>
            <person name="Sucgang R."/>
            <person name="Berriman M."/>
            <person name="Song J."/>
            <person name="Olsen R."/>
            <person name="Szafranski K."/>
            <person name="Xu Q."/>
            <person name="Tunggal B."/>
            <person name="Kummerfeld S."/>
            <person name="Madera M."/>
            <person name="Konfortov B.A."/>
            <person name="Rivero F."/>
            <person name="Bankier A.T."/>
            <person name="Lehmann R."/>
            <person name="Hamlin N."/>
            <person name="Davies R."/>
            <person name="Gaudet P."/>
            <person name="Fey P."/>
            <person name="Pilcher K."/>
            <person name="Chen G."/>
            <person name="Saunders D."/>
            <person name="Sodergren E."/>
            <person name="Davis P."/>
            <person name="Kerhornou A."/>
            <person name="Nie X."/>
            <person name="Hall N."/>
            <person name="Anjard C."/>
            <person name="Hemphill L."/>
            <person name="Bason N."/>
            <person name="Farbrother P."/>
            <person name="Desany B."/>
            <person name="Just E."/>
            <person name="Morio T."/>
            <person name="Rost R."/>
            <person name="Churcher C."/>
            <person name="Cooper J."/>
            <person name="Haydock S."/>
            <person name="van Driessche N."/>
            <person name="Cronin A."/>
            <person name="Goodhead I."/>
            <person name="Muzny D."/>
            <person name="Mourier T."/>
            <person name="Pain A."/>
            <person name="Lu M."/>
            <person name="Harper D."/>
            <person name="Lindsay R."/>
            <person name="Hauser H."/>
            <person name="James K."/>
            <person name="Quiles M."/>
            <person name="Madan Babu M."/>
            <person name="Saito T."/>
            <person name="Buchrieser C."/>
            <person name="Wardroper A."/>
            <person name="Felder M."/>
            <person name="Thangavelu M."/>
            <person name="Johnson D."/>
            <person name="Knights A."/>
            <person name="Loulseged H."/>
            <person name="Mungall K."/>
            <person name="Oliver K."/>
            <person name="Price C."/>
            <person name="Quail M.A."/>
            <person name="Urushihara H."/>
            <person name="Hernandez J."/>
            <person name="Rabbinowitsch E."/>
            <person name="Steffen D."/>
            <person name="Sanders M."/>
            <person name="Ma J."/>
            <person name="Kohara Y."/>
            <person name="Sharp S."/>
            <person name="Simmonds M."/>
            <person name="Spiegler S."/>
            <person name="Tivey A."/>
            <person name="Sugano S."/>
            <person name="White B."/>
            <person name="Walker D."/>
            <person name="Woodward J."/>
            <person name="Winckler T."/>
            <person name="Tanaka Y."/>
            <person name="Shaulsky G."/>
            <person name="Schleicher M."/>
            <person name="Weinstock G."/>
            <person name="Rosenthal A."/>
            <person name="Cox E.C."/>
            <person name="Chisholm R.L."/>
            <person name="Gibbs R."/>
            <person name="Loomis W.F."/>
            <person name="Platzer M."/>
            <person name="Kay R.R."/>
            <person name="Williams J."/>
            <person name="Dear P.H."/>
            <person name="Noegel A.A."/>
            <person name="Barrell B."/>
            <person name="Kuspa A."/>
        </authorList>
    </citation>
    <scope>NUCLEOTIDE SEQUENCE [LARGE SCALE GENOMIC DNA]</scope>
    <source>
        <strain evidence="8 9">AX4</strain>
    </source>
</reference>
<dbReference type="FunCoup" id="Q54FJ8">
    <property type="interactions" value="49"/>
</dbReference>
<accession>Q54FJ8</accession>
<dbReference type="KEGG" id="ddi:DDB_G0290801"/>
<proteinExistence type="predicted"/>
<dbReference type="dictyBase" id="DDB_G0290801"/>
<dbReference type="GO" id="GO:0012505">
    <property type="term" value="C:endomembrane system"/>
    <property type="evidence" value="ECO:0000318"/>
    <property type="project" value="GO_Central"/>
</dbReference>
<keyword evidence="9" id="KW-1185">Reference proteome</keyword>
<dbReference type="VEuPathDB" id="AmoebaDB:DDB_G0290801"/>
<evidence type="ECO:0000256" key="4">
    <source>
        <dbReference type="ARBA" id="ARBA00022989"/>
    </source>
</evidence>
<feature type="compositionally biased region" description="Low complexity" evidence="6">
    <location>
        <begin position="240"/>
        <end position="251"/>
    </location>
</feature>